<feature type="domain" description="Histidine kinase/HSP90-like ATPase" evidence="12">
    <location>
        <begin position="294"/>
        <end position="379"/>
    </location>
</feature>
<dbReference type="Gene3D" id="1.20.5.1930">
    <property type="match status" value="1"/>
</dbReference>
<dbReference type="InterPro" id="IPR003594">
    <property type="entry name" value="HATPase_dom"/>
</dbReference>
<accession>A0ABY5K269</accession>
<dbReference type="Gene3D" id="3.30.565.10">
    <property type="entry name" value="Histidine kinase-like ATPase, C-terminal domain"/>
    <property type="match status" value="1"/>
</dbReference>
<evidence type="ECO:0000256" key="1">
    <source>
        <dbReference type="ARBA" id="ARBA00000085"/>
    </source>
</evidence>
<dbReference type="RefSeq" id="WP_227565668.1">
    <property type="nucleotide sequence ID" value="NZ_CP101989.1"/>
</dbReference>
<keyword evidence="5" id="KW-0547">Nucleotide-binding</keyword>
<dbReference type="Pfam" id="PF07730">
    <property type="entry name" value="HisKA_3"/>
    <property type="match status" value="1"/>
</dbReference>
<proteinExistence type="predicted"/>
<feature type="domain" description="Signal transduction histidine kinase subgroup 3 dimerisation and phosphoacceptor" evidence="13">
    <location>
        <begin position="184"/>
        <end position="249"/>
    </location>
</feature>
<keyword evidence="11" id="KW-0812">Transmembrane</keyword>
<dbReference type="PANTHER" id="PTHR24421">
    <property type="entry name" value="NITRATE/NITRITE SENSOR PROTEIN NARX-RELATED"/>
    <property type="match status" value="1"/>
</dbReference>
<evidence type="ECO:0000313" key="14">
    <source>
        <dbReference type="EMBL" id="UUI64110.1"/>
    </source>
</evidence>
<dbReference type="InterPro" id="IPR011712">
    <property type="entry name" value="Sig_transdc_His_kin_sub3_dim/P"/>
</dbReference>
<comment type="catalytic activity">
    <reaction evidence="1">
        <text>ATP + protein L-histidine = ADP + protein N-phospho-L-histidine.</text>
        <dbReference type="EC" id="2.7.13.3"/>
    </reaction>
</comment>
<dbReference type="EMBL" id="CP101989">
    <property type="protein sequence ID" value="UUI64110.1"/>
    <property type="molecule type" value="Genomic_DNA"/>
</dbReference>
<keyword evidence="15" id="KW-1185">Reference proteome</keyword>
<keyword evidence="8" id="KW-0902">Two-component regulatory system</keyword>
<evidence type="ECO:0000259" key="13">
    <source>
        <dbReference type="Pfam" id="PF07730"/>
    </source>
</evidence>
<organism evidence="14 15">
    <name type="scientific">Cellulomonas wangsupingiae</name>
    <dbReference type="NCBI Taxonomy" id="2968085"/>
    <lineage>
        <taxon>Bacteria</taxon>
        <taxon>Bacillati</taxon>
        <taxon>Actinomycetota</taxon>
        <taxon>Actinomycetes</taxon>
        <taxon>Micrococcales</taxon>
        <taxon>Cellulomonadaceae</taxon>
        <taxon>Cellulomonas</taxon>
    </lineage>
</organism>
<evidence type="ECO:0000256" key="6">
    <source>
        <dbReference type="ARBA" id="ARBA00022777"/>
    </source>
</evidence>
<keyword evidence="3" id="KW-0597">Phosphoprotein</keyword>
<dbReference type="Pfam" id="PF02518">
    <property type="entry name" value="HATPase_c"/>
    <property type="match status" value="1"/>
</dbReference>
<evidence type="ECO:0000256" key="11">
    <source>
        <dbReference type="SAM" id="Phobius"/>
    </source>
</evidence>
<dbReference type="CDD" id="cd16917">
    <property type="entry name" value="HATPase_UhpB-NarQ-NarX-like"/>
    <property type="match status" value="1"/>
</dbReference>
<dbReference type="EC" id="2.7.13.3" evidence="2"/>
<keyword evidence="7" id="KW-0067">ATP-binding</keyword>
<feature type="transmembrane region" description="Helical" evidence="11">
    <location>
        <begin position="98"/>
        <end position="125"/>
    </location>
</feature>
<evidence type="ECO:0000256" key="10">
    <source>
        <dbReference type="SAM" id="MobiDB-lite"/>
    </source>
</evidence>
<evidence type="ECO:0000256" key="2">
    <source>
        <dbReference type="ARBA" id="ARBA00012438"/>
    </source>
</evidence>
<evidence type="ECO:0000256" key="9">
    <source>
        <dbReference type="SAM" id="Coils"/>
    </source>
</evidence>
<keyword evidence="11" id="KW-1133">Transmembrane helix</keyword>
<evidence type="ECO:0000256" key="8">
    <source>
        <dbReference type="ARBA" id="ARBA00023012"/>
    </source>
</evidence>
<dbReference type="InterPro" id="IPR036890">
    <property type="entry name" value="HATPase_C_sf"/>
</dbReference>
<feature type="transmembrane region" description="Helical" evidence="11">
    <location>
        <begin position="38"/>
        <end position="57"/>
    </location>
</feature>
<evidence type="ECO:0000259" key="12">
    <source>
        <dbReference type="Pfam" id="PF02518"/>
    </source>
</evidence>
<feature type="transmembrane region" description="Helical" evidence="11">
    <location>
        <begin position="137"/>
        <end position="158"/>
    </location>
</feature>
<feature type="transmembrane region" description="Helical" evidence="11">
    <location>
        <begin position="12"/>
        <end position="32"/>
    </location>
</feature>
<feature type="transmembrane region" description="Helical" evidence="11">
    <location>
        <begin position="69"/>
        <end position="86"/>
    </location>
</feature>
<evidence type="ECO:0000256" key="4">
    <source>
        <dbReference type="ARBA" id="ARBA00022679"/>
    </source>
</evidence>
<reference evidence="14 15" key="1">
    <citation type="submission" date="2022-07" db="EMBL/GenBank/DDBJ databases">
        <title>Novel species in genus cellulomonas.</title>
        <authorList>
            <person name="Ye L."/>
        </authorList>
    </citation>
    <scope>NUCLEOTIDE SEQUENCE [LARGE SCALE GENOMIC DNA]</scope>
    <source>
        <strain evidence="15">zg-Y908</strain>
    </source>
</reference>
<dbReference type="InterPro" id="IPR050482">
    <property type="entry name" value="Sensor_HK_TwoCompSys"/>
</dbReference>
<dbReference type="GO" id="GO:0016301">
    <property type="term" value="F:kinase activity"/>
    <property type="evidence" value="ECO:0007669"/>
    <property type="project" value="UniProtKB-KW"/>
</dbReference>
<evidence type="ECO:0000256" key="5">
    <source>
        <dbReference type="ARBA" id="ARBA00022741"/>
    </source>
</evidence>
<keyword evidence="6 14" id="KW-0418">Kinase</keyword>
<keyword evidence="11" id="KW-0472">Membrane</keyword>
<name>A0ABY5K269_9CELL</name>
<evidence type="ECO:0000256" key="7">
    <source>
        <dbReference type="ARBA" id="ARBA00022840"/>
    </source>
</evidence>
<evidence type="ECO:0000313" key="15">
    <source>
        <dbReference type="Proteomes" id="UP001317322"/>
    </source>
</evidence>
<keyword evidence="4" id="KW-0808">Transferase</keyword>
<protein>
    <recommendedName>
        <fullName evidence="2">histidine kinase</fullName>
        <ecNumber evidence="2">2.7.13.3</ecNumber>
    </recommendedName>
</protein>
<keyword evidence="9" id="KW-0175">Coiled coil</keyword>
<feature type="region of interest" description="Disordered" evidence="10">
    <location>
        <begin position="382"/>
        <end position="401"/>
    </location>
</feature>
<sequence length="401" mass="42313">MAHPERDFAGRIVGVALVLRLLAIMIALIGLVGQLITGPLLACVLVLSATTFAMLTYQRTMDFAMRHPLVLVIDVLINLAVVWALGVESPLVLATFPVALIVGVIVERRVAIGAAAVLCAGYYLVAISSPVQPEARGFMSDLGVPLLYVSLLAIGVSVRSAHRQQVEAVHALGVAQRDAAAADERARLAREMHDSVGKSLHGLALGAQGLVAWIDRDVAVARQQAQALAVGAEQAAREARELLVRMRRDEPDRALAEVLADLCGAWQAQTGVRCTFTAHEAVDLPTSVRYEVLAIVGEALENVVRHARASRVAVTLERVGEAVRAGVRDDGVGFVPGPPGEGPAGHFGLVGMYERAEMVGALLRVDSAPGDGTSVTVTWSPVGDARASRPRERSTVTGGAQ</sequence>
<dbReference type="PANTHER" id="PTHR24421:SF10">
    <property type="entry name" value="NITRATE_NITRITE SENSOR PROTEIN NARQ"/>
    <property type="match status" value="1"/>
</dbReference>
<evidence type="ECO:0000256" key="3">
    <source>
        <dbReference type="ARBA" id="ARBA00022553"/>
    </source>
</evidence>
<dbReference type="SUPFAM" id="SSF55874">
    <property type="entry name" value="ATPase domain of HSP90 chaperone/DNA topoisomerase II/histidine kinase"/>
    <property type="match status" value="1"/>
</dbReference>
<feature type="coiled-coil region" evidence="9">
    <location>
        <begin position="222"/>
        <end position="249"/>
    </location>
</feature>
<gene>
    <name evidence="14" type="ORF">NP075_13355</name>
</gene>
<dbReference type="Proteomes" id="UP001317322">
    <property type="component" value="Chromosome"/>
</dbReference>